<dbReference type="PANTHER" id="PTHR23146:SF0">
    <property type="entry name" value="RNA POLYMERASE-ASSOCIATED PROTEIN LEO1"/>
    <property type="match status" value="1"/>
</dbReference>
<organism evidence="2">
    <name type="scientific">Mytilinidion resinicola</name>
    <dbReference type="NCBI Taxonomy" id="574789"/>
    <lineage>
        <taxon>Eukaryota</taxon>
        <taxon>Fungi</taxon>
        <taxon>Dikarya</taxon>
        <taxon>Ascomycota</taxon>
        <taxon>Pezizomycotina</taxon>
        <taxon>Dothideomycetes</taxon>
        <taxon>Pleosporomycetidae</taxon>
        <taxon>Mytilinidiales</taxon>
        <taxon>Mytilinidiaceae</taxon>
        <taxon>Mytilinidion</taxon>
    </lineage>
</organism>
<evidence type="ECO:0000313" key="3">
    <source>
        <dbReference type="Proteomes" id="UP000504636"/>
    </source>
</evidence>
<name>A0A6A6Y7D5_9PEZI</name>
<reference evidence="4" key="3">
    <citation type="submission" date="2025-04" db="UniProtKB">
        <authorList>
            <consortium name="RefSeq"/>
        </authorList>
    </citation>
    <scope>IDENTIFICATION</scope>
    <source>
        <strain evidence="4">CBS 304.34</strain>
    </source>
</reference>
<accession>A0A6A6Y7D5</accession>
<proteinExistence type="predicted"/>
<feature type="compositionally biased region" description="Low complexity" evidence="1">
    <location>
        <begin position="244"/>
        <end position="261"/>
    </location>
</feature>
<dbReference type="GeneID" id="54456925"/>
<dbReference type="Proteomes" id="UP000504636">
    <property type="component" value="Unplaced"/>
</dbReference>
<feature type="compositionally biased region" description="Basic and acidic residues" evidence="1">
    <location>
        <begin position="333"/>
        <end position="344"/>
    </location>
</feature>
<keyword evidence="3" id="KW-1185">Reference proteome</keyword>
<feature type="compositionally biased region" description="Basic and acidic residues" evidence="1">
    <location>
        <begin position="221"/>
        <end position="243"/>
    </location>
</feature>
<feature type="compositionally biased region" description="Gly residues" evidence="1">
    <location>
        <begin position="262"/>
        <end position="271"/>
    </location>
</feature>
<dbReference type="PANTHER" id="PTHR23146">
    <property type="entry name" value="LEO1 PROTEIN"/>
    <property type="match status" value="1"/>
</dbReference>
<dbReference type="InterPro" id="IPR007149">
    <property type="entry name" value="Leo1"/>
</dbReference>
<dbReference type="RefSeq" id="XP_033571715.1">
    <property type="nucleotide sequence ID" value="XM_033716032.1"/>
</dbReference>
<dbReference type="Pfam" id="PF04004">
    <property type="entry name" value="Leo1"/>
    <property type="match status" value="1"/>
</dbReference>
<feature type="region of interest" description="Disordered" evidence="1">
    <location>
        <begin position="218"/>
        <end position="379"/>
    </location>
</feature>
<reference evidence="4" key="2">
    <citation type="submission" date="2020-04" db="EMBL/GenBank/DDBJ databases">
        <authorList>
            <consortium name="NCBI Genome Project"/>
        </authorList>
    </citation>
    <scope>NUCLEOTIDE SEQUENCE</scope>
    <source>
        <strain evidence="4">CBS 304.34</strain>
    </source>
</reference>
<feature type="compositionally biased region" description="Acidic residues" evidence="1">
    <location>
        <begin position="300"/>
        <end position="332"/>
    </location>
</feature>
<evidence type="ECO:0000313" key="2">
    <source>
        <dbReference type="EMBL" id="KAF2804751.1"/>
    </source>
</evidence>
<evidence type="ECO:0008006" key="5">
    <source>
        <dbReference type="Google" id="ProtNLM"/>
    </source>
</evidence>
<dbReference type="AlphaFoldDB" id="A0A6A6Y7D5"/>
<dbReference type="GO" id="GO:1990269">
    <property type="term" value="F:RNA polymerase II C-terminal domain phosphoserine binding"/>
    <property type="evidence" value="ECO:0007669"/>
    <property type="project" value="TreeGrafter"/>
</dbReference>
<dbReference type="EMBL" id="MU003711">
    <property type="protein sequence ID" value="KAF2804751.1"/>
    <property type="molecule type" value="Genomic_DNA"/>
</dbReference>
<sequence>METDIYRHPIPEPSDNEVYLLRVPKFFGIEPTAWHHKTFQPPTTDHHSKGPASQTFSAYNTALTTLRWRRSPSKPSELQSNARILRWSDGSLTLQFASDPVNQYDIDGNALAPPQYNPKKPTPTSQRTKPGRPVPHYDAAHDAFTYLAAANNEVLLVTNKFTASLGVNPVADTNDEAVEQLQNALAEAAKKRNPHTETGGLNVMDIDIDPEAEILKAQAAAKEKAKQARSREKAQERERDRANRTLGARGLRAAGGLSAGDLEGGSRGQGGAKKPRAKTGLRRDWSDDEDYGGRRHNREDEYDEEDDFIAASDEDDMGEASEEEEEELEEPEERPRRKEAESPKRNRAAANDDGDEEEVVANVARTKRRRVIDDDDDDE</sequence>
<evidence type="ECO:0000256" key="1">
    <source>
        <dbReference type="SAM" id="MobiDB-lite"/>
    </source>
</evidence>
<dbReference type="GO" id="GO:0016593">
    <property type="term" value="C:Cdc73/Paf1 complex"/>
    <property type="evidence" value="ECO:0007669"/>
    <property type="project" value="InterPro"/>
</dbReference>
<dbReference type="GO" id="GO:0032968">
    <property type="term" value="P:positive regulation of transcription elongation by RNA polymerase II"/>
    <property type="evidence" value="ECO:0007669"/>
    <property type="project" value="TreeGrafter"/>
</dbReference>
<dbReference type="OrthoDB" id="20844at2759"/>
<gene>
    <name evidence="2 4" type="ORF">BDZ99DRAFT_397117</name>
</gene>
<feature type="region of interest" description="Disordered" evidence="1">
    <location>
        <begin position="105"/>
        <end position="135"/>
    </location>
</feature>
<dbReference type="GO" id="GO:0006368">
    <property type="term" value="P:transcription elongation by RNA polymerase II"/>
    <property type="evidence" value="ECO:0007669"/>
    <property type="project" value="InterPro"/>
</dbReference>
<evidence type="ECO:0000313" key="4">
    <source>
        <dbReference type="RefSeq" id="XP_033571715.1"/>
    </source>
</evidence>
<reference evidence="2 4" key="1">
    <citation type="journal article" date="2020" name="Stud. Mycol.">
        <title>101 Dothideomycetes genomes: a test case for predicting lifestyles and emergence of pathogens.</title>
        <authorList>
            <person name="Haridas S."/>
            <person name="Albert R."/>
            <person name="Binder M."/>
            <person name="Bloem J."/>
            <person name="Labutti K."/>
            <person name="Salamov A."/>
            <person name="Andreopoulos B."/>
            <person name="Baker S."/>
            <person name="Barry K."/>
            <person name="Bills G."/>
            <person name="Bluhm B."/>
            <person name="Cannon C."/>
            <person name="Castanera R."/>
            <person name="Culley D."/>
            <person name="Daum C."/>
            <person name="Ezra D."/>
            <person name="Gonzalez J."/>
            <person name="Henrissat B."/>
            <person name="Kuo A."/>
            <person name="Liang C."/>
            <person name="Lipzen A."/>
            <person name="Lutzoni F."/>
            <person name="Magnuson J."/>
            <person name="Mondo S."/>
            <person name="Nolan M."/>
            <person name="Ohm R."/>
            <person name="Pangilinan J."/>
            <person name="Park H.-J."/>
            <person name="Ramirez L."/>
            <person name="Alfaro M."/>
            <person name="Sun H."/>
            <person name="Tritt A."/>
            <person name="Yoshinaga Y."/>
            <person name="Zwiers L.-H."/>
            <person name="Turgeon B."/>
            <person name="Goodwin S."/>
            <person name="Spatafora J."/>
            <person name="Crous P."/>
            <person name="Grigoriev I."/>
        </authorList>
    </citation>
    <scope>NUCLEOTIDE SEQUENCE</scope>
    <source>
        <strain evidence="2 4">CBS 304.34</strain>
    </source>
</reference>
<protein>
    <recommendedName>
        <fullName evidence="5">Leo1-domain-containing protein</fullName>
    </recommendedName>
</protein>
<feature type="compositionally biased region" description="Basic and acidic residues" evidence="1">
    <location>
        <begin position="281"/>
        <end position="299"/>
    </location>
</feature>